<keyword evidence="5" id="KW-1185">Reference proteome</keyword>
<keyword evidence="3" id="KW-0812">Transmembrane</keyword>
<feature type="coiled-coil region" evidence="1">
    <location>
        <begin position="27"/>
        <end position="87"/>
    </location>
</feature>
<dbReference type="InterPro" id="IPR009386">
    <property type="entry name" value="ZapG-like"/>
</dbReference>
<feature type="region of interest" description="Disordered" evidence="2">
    <location>
        <begin position="113"/>
        <end position="147"/>
    </location>
</feature>
<feature type="compositionally biased region" description="Polar residues" evidence="2">
    <location>
        <begin position="113"/>
        <end position="130"/>
    </location>
</feature>
<gene>
    <name evidence="4" type="ORF">IT774_13660</name>
</gene>
<protein>
    <submittedName>
        <fullName evidence="4">YhcB family protein</fullName>
    </submittedName>
</protein>
<accession>A0A7S9HD41</accession>
<dbReference type="RefSeq" id="WP_195810252.1">
    <property type="nucleotide sequence ID" value="NZ_CP064795.1"/>
</dbReference>
<evidence type="ECO:0000313" key="5">
    <source>
        <dbReference type="Proteomes" id="UP000595095"/>
    </source>
</evidence>
<dbReference type="AlphaFoldDB" id="A0A7S9HD41"/>
<evidence type="ECO:0000256" key="3">
    <source>
        <dbReference type="SAM" id="Phobius"/>
    </source>
</evidence>
<dbReference type="Proteomes" id="UP000595095">
    <property type="component" value="Chromosome"/>
</dbReference>
<evidence type="ECO:0000256" key="1">
    <source>
        <dbReference type="SAM" id="Coils"/>
    </source>
</evidence>
<evidence type="ECO:0000313" key="4">
    <source>
        <dbReference type="EMBL" id="QPG05161.1"/>
    </source>
</evidence>
<keyword evidence="1" id="KW-0175">Coiled coil</keyword>
<evidence type="ECO:0000256" key="2">
    <source>
        <dbReference type="SAM" id="MobiDB-lite"/>
    </source>
</evidence>
<reference evidence="4 5" key="1">
    <citation type="submission" date="2020-11" db="EMBL/GenBank/DDBJ databases">
        <title>Complete genome sequence for Salinimonas sp. strain G2-b.</title>
        <authorList>
            <person name="Park S.-J."/>
        </authorList>
    </citation>
    <scope>NUCLEOTIDE SEQUENCE [LARGE SCALE GENOMIC DNA]</scope>
    <source>
        <strain evidence="4 5">G2-b</strain>
    </source>
</reference>
<name>A0A7S9HD41_9ALTE</name>
<sequence length="147" mass="16346">MDVLIPVALLLVGLIIGFFVARYVYTKEAGNKSVKQAEKNVKEILNQQAEHHLYQTRQTVEAIEAQCQTLRAQVEEYESLLKQGTGEEETVPFYGEHAATYLRNNIKGREKASVTSVHSTQPKDFANTGSGLFVGTIESSTAEKENK</sequence>
<proteinExistence type="predicted"/>
<dbReference type="Pfam" id="PF06295">
    <property type="entry name" value="ZapG-like"/>
    <property type="match status" value="1"/>
</dbReference>
<keyword evidence="3" id="KW-1133">Transmembrane helix</keyword>
<dbReference type="KEGG" id="smaa:IT774_13660"/>
<organism evidence="4 5">
    <name type="scientific">Salinimonas marina</name>
    <dbReference type="NCBI Taxonomy" id="2785918"/>
    <lineage>
        <taxon>Bacteria</taxon>
        <taxon>Pseudomonadati</taxon>
        <taxon>Pseudomonadota</taxon>
        <taxon>Gammaproteobacteria</taxon>
        <taxon>Alteromonadales</taxon>
        <taxon>Alteromonadaceae</taxon>
        <taxon>Alteromonas/Salinimonas group</taxon>
        <taxon>Salinimonas</taxon>
    </lineage>
</organism>
<keyword evidence="3" id="KW-0472">Membrane</keyword>
<dbReference type="EMBL" id="CP064795">
    <property type="protein sequence ID" value="QPG05161.1"/>
    <property type="molecule type" value="Genomic_DNA"/>
</dbReference>
<feature type="transmembrane region" description="Helical" evidence="3">
    <location>
        <begin position="6"/>
        <end position="25"/>
    </location>
</feature>